<dbReference type="RefSeq" id="WP_071662283.1">
    <property type="nucleotide sequence ID" value="NZ_LUKY01000032.1"/>
</dbReference>
<evidence type="ECO:0000313" key="5">
    <source>
        <dbReference type="Proteomes" id="UP000183924"/>
    </source>
</evidence>
<organism evidence="4 5">
    <name type="scientific">Candidatus Rickettsiella isopodorum</name>
    <dbReference type="NCBI Taxonomy" id="1225476"/>
    <lineage>
        <taxon>Bacteria</taxon>
        <taxon>Pseudomonadati</taxon>
        <taxon>Pseudomonadota</taxon>
        <taxon>Gammaproteobacteria</taxon>
        <taxon>Legionellales</taxon>
        <taxon>Coxiellaceae</taxon>
        <taxon>Rickettsiella</taxon>
    </lineage>
</organism>
<evidence type="ECO:0000313" key="4">
    <source>
        <dbReference type="EMBL" id="OIZ95021.1"/>
    </source>
</evidence>
<name>A0A1J8PIS0_9COXI</name>
<dbReference type="EMBL" id="LUKY01000032">
    <property type="protein sequence ID" value="OIZ95021.1"/>
    <property type="molecule type" value="Genomic_DNA"/>
</dbReference>
<protein>
    <recommendedName>
        <fullName evidence="3">Outer membrane protein beta-barrel domain-containing protein</fullName>
    </recommendedName>
</protein>
<proteinExistence type="predicted"/>
<dbReference type="SUPFAM" id="SSF56925">
    <property type="entry name" value="OMPA-like"/>
    <property type="match status" value="1"/>
</dbReference>
<comment type="caution">
    <text evidence="4">The sequence shown here is derived from an EMBL/GenBank/DDBJ whole genome shotgun (WGS) entry which is preliminary data.</text>
</comment>
<feature type="chain" id="PRO_5009649423" description="Outer membrane protein beta-barrel domain-containing protein" evidence="2">
    <location>
        <begin position="24"/>
        <end position="206"/>
    </location>
</feature>
<feature type="domain" description="Outer membrane protein beta-barrel" evidence="3">
    <location>
        <begin position="9"/>
        <end position="205"/>
    </location>
</feature>
<feature type="signal peptide" evidence="2">
    <location>
        <begin position="1"/>
        <end position="23"/>
    </location>
</feature>
<dbReference type="Proteomes" id="UP000183924">
    <property type="component" value="Unassembled WGS sequence"/>
</dbReference>
<dbReference type="STRING" id="1225476.A1D18_02650"/>
<dbReference type="OrthoDB" id="9782229at2"/>
<dbReference type="AlphaFoldDB" id="A0A1J8PIS0"/>
<dbReference type="Gene3D" id="2.40.160.20">
    <property type="match status" value="1"/>
</dbReference>
<sequence>MLKKILITSVLTASACAVMNANAALPVGLYVSGQTGYADTHMKSRLPSPTGIALENDGLTGRLAIGYKVTPNFALELGYLQLSEGKSYFPKQNITLYNKQHAIDVAAKGILPITSNVNIYGKLGVAYLTTELKEDTTLDGTPTSIDLNSVEGIAKHKWAPEVAIGMGYDITPNVTVDTSLTHIQPLGSNRPGNIDFLAVGVGYRFG</sequence>
<evidence type="ECO:0000256" key="1">
    <source>
        <dbReference type="ARBA" id="ARBA00022729"/>
    </source>
</evidence>
<dbReference type="PROSITE" id="PS51257">
    <property type="entry name" value="PROKAR_LIPOPROTEIN"/>
    <property type="match status" value="1"/>
</dbReference>
<evidence type="ECO:0000259" key="3">
    <source>
        <dbReference type="Pfam" id="PF13505"/>
    </source>
</evidence>
<accession>A0A1J8PIS0</accession>
<gene>
    <name evidence="4" type="ORF">A1D18_02650</name>
</gene>
<dbReference type="InterPro" id="IPR011250">
    <property type="entry name" value="OMP/PagP_B-barrel"/>
</dbReference>
<dbReference type="InterPro" id="IPR027385">
    <property type="entry name" value="Beta-barrel_OMP"/>
</dbReference>
<reference evidence="4 5" key="1">
    <citation type="submission" date="2016-03" db="EMBL/GenBank/DDBJ databases">
        <title>Comparative genomics of Rickettsiella.</title>
        <authorList>
            <person name="Chandler C."/>
            <person name="Wang Y."/>
        </authorList>
    </citation>
    <scope>NUCLEOTIDE SEQUENCE [LARGE SCALE GENOMIC DNA]</scope>
    <source>
        <strain evidence="4 5">RCFS May 2013</strain>
    </source>
</reference>
<keyword evidence="1 2" id="KW-0732">Signal</keyword>
<evidence type="ECO:0000256" key="2">
    <source>
        <dbReference type="SAM" id="SignalP"/>
    </source>
</evidence>
<dbReference type="Pfam" id="PF13505">
    <property type="entry name" value="OMP_b-brl"/>
    <property type="match status" value="1"/>
</dbReference>
<keyword evidence="5" id="KW-1185">Reference proteome</keyword>